<dbReference type="AlphaFoldDB" id="A0AAW0HL86"/>
<feature type="chain" id="PRO_5043710053" evidence="1">
    <location>
        <begin position="23"/>
        <end position="66"/>
    </location>
</feature>
<evidence type="ECO:0000313" key="3">
    <source>
        <dbReference type="Proteomes" id="UP001488838"/>
    </source>
</evidence>
<sequence length="66" mass="7530">METWLLCVALAVLELTIILVYTEDHLRHQLHGVNTYWILAPSKWTLEPCHFPGRSSGSSIQIRGNL</sequence>
<dbReference type="Proteomes" id="UP001488838">
    <property type="component" value="Unassembled WGS sequence"/>
</dbReference>
<proteinExistence type="predicted"/>
<accession>A0AAW0HL86</accession>
<protein>
    <submittedName>
        <fullName evidence="2">Uncharacterized protein</fullName>
    </submittedName>
</protein>
<name>A0AAW0HL86_MYOGA</name>
<gene>
    <name evidence="2" type="ORF">U0070_005944</name>
</gene>
<evidence type="ECO:0000313" key="2">
    <source>
        <dbReference type="EMBL" id="KAK7801957.1"/>
    </source>
</evidence>
<evidence type="ECO:0000256" key="1">
    <source>
        <dbReference type="SAM" id="SignalP"/>
    </source>
</evidence>
<feature type="signal peptide" evidence="1">
    <location>
        <begin position="1"/>
        <end position="22"/>
    </location>
</feature>
<keyword evidence="3" id="KW-1185">Reference proteome</keyword>
<reference evidence="2 3" key="1">
    <citation type="journal article" date="2023" name="bioRxiv">
        <title>Conserved and derived expression patterns and positive selection on dental genes reveal complex evolutionary context of ever-growing rodent molars.</title>
        <authorList>
            <person name="Calamari Z.T."/>
            <person name="Song A."/>
            <person name="Cohen E."/>
            <person name="Akter M."/>
            <person name="Roy R.D."/>
            <person name="Hallikas O."/>
            <person name="Christensen M.M."/>
            <person name="Li P."/>
            <person name="Marangoni P."/>
            <person name="Jernvall J."/>
            <person name="Klein O.D."/>
        </authorList>
    </citation>
    <scope>NUCLEOTIDE SEQUENCE [LARGE SCALE GENOMIC DNA]</scope>
    <source>
        <strain evidence="2">V071</strain>
    </source>
</reference>
<keyword evidence="1" id="KW-0732">Signal</keyword>
<dbReference type="EMBL" id="JBBHLL010000483">
    <property type="protein sequence ID" value="KAK7801957.1"/>
    <property type="molecule type" value="Genomic_DNA"/>
</dbReference>
<comment type="caution">
    <text evidence="2">The sequence shown here is derived from an EMBL/GenBank/DDBJ whole genome shotgun (WGS) entry which is preliminary data.</text>
</comment>
<organism evidence="2 3">
    <name type="scientific">Myodes glareolus</name>
    <name type="common">Bank vole</name>
    <name type="synonym">Clethrionomys glareolus</name>
    <dbReference type="NCBI Taxonomy" id="447135"/>
    <lineage>
        <taxon>Eukaryota</taxon>
        <taxon>Metazoa</taxon>
        <taxon>Chordata</taxon>
        <taxon>Craniata</taxon>
        <taxon>Vertebrata</taxon>
        <taxon>Euteleostomi</taxon>
        <taxon>Mammalia</taxon>
        <taxon>Eutheria</taxon>
        <taxon>Euarchontoglires</taxon>
        <taxon>Glires</taxon>
        <taxon>Rodentia</taxon>
        <taxon>Myomorpha</taxon>
        <taxon>Muroidea</taxon>
        <taxon>Cricetidae</taxon>
        <taxon>Arvicolinae</taxon>
        <taxon>Myodes</taxon>
    </lineage>
</organism>